<sequence>MKEVKPLDQYLKAIGTTRNEFASKNGISPSTLQSIVSRDTKAKSFTLDLSSKLAQAGGMYIDDFKRVMTKYENGEDVDLAKDSVEGVRSFRFGELFGLLQHSAELLNKDGHNKRLTDFVSYMRHEIENFDRRPGQYLMKFVLRATRDFPEYPYFELQQQVIDAIDVAGMTDSPLTPIWLTGMASVNKVLDAYDSGSKEPLKEHTGQIITLEKVTKANEGK</sequence>
<dbReference type="AlphaFoldDB" id="A0A0R2EYG2"/>
<accession>A0A0R2EYG2</accession>
<dbReference type="PATRIC" id="fig|1423804.4.peg.1593"/>
<dbReference type="EMBL" id="AYZM01000131">
    <property type="protein sequence ID" value="KRN20678.1"/>
    <property type="molecule type" value="Genomic_DNA"/>
</dbReference>
<dbReference type="InterPro" id="IPR010982">
    <property type="entry name" value="Lambda_DNA-bd_dom_sf"/>
</dbReference>
<protein>
    <submittedName>
        <fullName evidence="1">Uncharacterized protein</fullName>
    </submittedName>
</protein>
<dbReference type="Proteomes" id="UP000051442">
    <property type="component" value="Unassembled WGS sequence"/>
</dbReference>
<organism evidence="1 2">
    <name type="scientific">Secundilactobacillus similis DSM 23365 = JCM 2765</name>
    <dbReference type="NCBI Taxonomy" id="1423804"/>
    <lineage>
        <taxon>Bacteria</taxon>
        <taxon>Bacillati</taxon>
        <taxon>Bacillota</taxon>
        <taxon>Bacilli</taxon>
        <taxon>Lactobacillales</taxon>
        <taxon>Lactobacillaceae</taxon>
        <taxon>Secundilactobacillus</taxon>
    </lineage>
</organism>
<proteinExistence type="predicted"/>
<dbReference type="RefSeq" id="WP_054734263.1">
    <property type="nucleotide sequence ID" value="NZ_AYZM01000131.1"/>
</dbReference>
<gene>
    <name evidence="1" type="ORF">FD14_GL001470</name>
</gene>
<dbReference type="GO" id="GO:0003677">
    <property type="term" value="F:DNA binding"/>
    <property type="evidence" value="ECO:0007669"/>
    <property type="project" value="InterPro"/>
</dbReference>
<dbReference type="InterPro" id="IPR001387">
    <property type="entry name" value="Cro/C1-type_HTH"/>
</dbReference>
<comment type="caution">
    <text evidence="1">The sequence shown here is derived from an EMBL/GenBank/DDBJ whole genome shotgun (WGS) entry which is preliminary data.</text>
</comment>
<name>A0A0R2EYG2_9LACO</name>
<dbReference type="STRING" id="1423804.FD14_GL001470"/>
<evidence type="ECO:0000313" key="2">
    <source>
        <dbReference type="Proteomes" id="UP000051442"/>
    </source>
</evidence>
<dbReference type="CDD" id="cd00093">
    <property type="entry name" value="HTH_XRE"/>
    <property type="match status" value="1"/>
</dbReference>
<dbReference type="SUPFAM" id="SSF47413">
    <property type="entry name" value="lambda repressor-like DNA-binding domains"/>
    <property type="match status" value="1"/>
</dbReference>
<keyword evidence="2" id="KW-1185">Reference proteome</keyword>
<evidence type="ECO:0000313" key="1">
    <source>
        <dbReference type="EMBL" id="KRN20678.1"/>
    </source>
</evidence>
<reference evidence="1 2" key="1">
    <citation type="journal article" date="2015" name="Genome Announc.">
        <title>Expanding the biotechnology potential of lactobacilli through comparative genomics of 213 strains and associated genera.</title>
        <authorList>
            <person name="Sun Z."/>
            <person name="Harris H.M."/>
            <person name="McCann A."/>
            <person name="Guo C."/>
            <person name="Argimon S."/>
            <person name="Zhang W."/>
            <person name="Yang X."/>
            <person name="Jeffery I.B."/>
            <person name="Cooney J.C."/>
            <person name="Kagawa T.F."/>
            <person name="Liu W."/>
            <person name="Song Y."/>
            <person name="Salvetti E."/>
            <person name="Wrobel A."/>
            <person name="Rasinkangas P."/>
            <person name="Parkhill J."/>
            <person name="Rea M.C."/>
            <person name="O'Sullivan O."/>
            <person name="Ritari J."/>
            <person name="Douillard F.P."/>
            <person name="Paul Ross R."/>
            <person name="Yang R."/>
            <person name="Briner A.E."/>
            <person name="Felis G.E."/>
            <person name="de Vos W.M."/>
            <person name="Barrangou R."/>
            <person name="Klaenhammer T.R."/>
            <person name="Caufield P.W."/>
            <person name="Cui Y."/>
            <person name="Zhang H."/>
            <person name="O'Toole P.W."/>
        </authorList>
    </citation>
    <scope>NUCLEOTIDE SEQUENCE [LARGE SCALE GENOMIC DNA]</scope>
    <source>
        <strain evidence="1 2">DSM 23365</strain>
    </source>
</reference>
<dbReference type="OrthoDB" id="1855125at2"/>